<dbReference type="Pfam" id="PF00076">
    <property type="entry name" value="RRM_1"/>
    <property type="match status" value="4"/>
</dbReference>
<protein>
    <recommendedName>
        <fullName evidence="2">RRM domain-containing protein</fullName>
    </recommendedName>
</protein>
<dbReference type="Gene3D" id="3.30.70.330">
    <property type="match status" value="4"/>
</dbReference>
<dbReference type="RefSeq" id="XP_009828993.1">
    <property type="nucleotide sequence ID" value="XM_009830691.1"/>
</dbReference>
<dbReference type="STRING" id="112090.W4GN70"/>
<organism evidence="3">
    <name type="scientific">Aphanomyces astaci</name>
    <name type="common">Crayfish plague agent</name>
    <dbReference type="NCBI Taxonomy" id="112090"/>
    <lineage>
        <taxon>Eukaryota</taxon>
        <taxon>Sar</taxon>
        <taxon>Stramenopiles</taxon>
        <taxon>Oomycota</taxon>
        <taxon>Saprolegniomycetes</taxon>
        <taxon>Saprolegniales</taxon>
        <taxon>Verrucalvaceae</taxon>
        <taxon>Aphanomyces</taxon>
    </lineage>
</organism>
<accession>W4GN70</accession>
<dbReference type="SMART" id="SM00360">
    <property type="entry name" value="RRM"/>
    <property type="match status" value="4"/>
</dbReference>
<proteinExistence type="predicted"/>
<dbReference type="PANTHER" id="PTHR15241">
    <property type="entry name" value="TRANSFORMER-2-RELATED"/>
    <property type="match status" value="1"/>
</dbReference>
<dbReference type="VEuPathDB" id="FungiDB:H257_05729"/>
<sequence length="406" mass="44039">MMLSLLRRCALPAMSTARLVPASFLCADNLIFGARLFSSSSVPASKSSTVWVGGLPYTTTAADMAERFGEFGTIEKVQMQATADGSPRGTCLIKFASPAEAAAALVMDRRTFGTRWMTVKKHLQHESVAERFPAIKPSPKIWIGGLPFETTADEIHQRFGSFGSISDVTFNTRFDGSPSGMCYVTYASTDAAAAAVASMNKATFGPRYVHVKLHYDRAATKKRSHDTAQQQQPVVVASPRDYPVNRAFFGNIPFTCTESDLEEIFATCGEVTDLFIYRDKQTQRSRGHGYVQYKDAGSAAAAVRDVHGTVVGGRELSVELPKGLRRAAVSTSTSVLVTNLPEDVEDDTLRSMFEHCGEIAQLRRAPDLRSAKIVFGSVESAQEAKGLAGADIDGRAIDVQLTNDKQ</sequence>
<feature type="domain" description="RRM" evidence="2">
    <location>
        <begin position="139"/>
        <end position="216"/>
    </location>
</feature>
<dbReference type="GO" id="GO:0003723">
    <property type="term" value="F:RNA binding"/>
    <property type="evidence" value="ECO:0007669"/>
    <property type="project" value="UniProtKB-UniRule"/>
</dbReference>
<name>W4GN70_APHAT</name>
<reference evidence="3" key="1">
    <citation type="submission" date="2013-12" db="EMBL/GenBank/DDBJ databases">
        <title>The Genome Sequence of Aphanomyces astaci APO3.</title>
        <authorList>
            <consortium name="The Broad Institute Genomics Platform"/>
            <person name="Russ C."/>
            <person name="Tyler B."/>
            <person name="van West P."/>
            <person name="Dieguez-Uribeondo J."/>
            <person name="Young S.K."/>
            <person name="Zeng Q."/>
            <person name="Gargeya S."/>
            <person name="Fitzgerald M."/>
            <person name="Abouelleil A."/>
            <person name="Alvarado L."/>
            <person name="Chapman S.B."/>
            <person name="Gainer-Dewar J."/>
            <person name="Goldberg J."/>
            <person name="Griggs A."/>
            <person name="Gujja S."/>
            <person name="Hansen M."/>
            <person name="Howarth C."/>
            <person name="Imamovic A."/>
            <person name="Ireland A."/>
            <person name="Larimer J."/>
            <person name="McCowan C."/>
            <person name="Murphy C."/>
            <person name="Pearson M."/>
            <person name="Poon T.W."/>
            <person name="Priest M."/>
            <person name="Roberts A."/>
            <person name="Saif S."/>
            <person name="Shea T."/>
            <person name="Sykes S."/>
            <person name="Wortman J."/>
            <person name="Nusbaum C."/>
            <person name="Birren B."/>
        </authorList>
    </citation>
    <scope>NUCLEOTIDE SEQUENCE [LARGE SCALE GENOMIC DNA]</scope>
    <source>
        <strain evidence="3">APO3</strain>
    </source>
</reference>
<dbReference type="PANTHER" id="PTHR15241:SF304">
    <property type="entry name" value="RRM DOMAIN-CONTAINING PROTEIN"/>
    <property type="match status" value="1"/>
</dbReference>
<dbReference type="GeneID" id="20807725"/>
<dbReference type="AlphaFoldDB" id="W4GN70"/>
<dbReference type="SUPFAM" id="SSF54928">
    <property type="entry name" value="RNA-binding domain, RBD"/>
    <property type="match status" value="4"/>
</dbReference>
<evidence type="ECO:0000313" key="3">
    <source>
        <dbReference type="EMBL" id="ETV81135.1"/>
    </source>
</evidence>
<dbReference type="EMBL" id="KI913124">
    <property type="protein sequence ID" value="ETV81135.1"/>
    <property type="molecule type" value="Genomic_DNA"/>
</dbReference>
<dbReference type="CDD" id="cd00590">
    <property type="entry name" value="RRM_SF"/>
    <property type="match status" value="3"/>
</dbReference>
<dbReference type="PROSITE" id="PS50102">
    <property type="entry name" value="RRM"/>
    <property type="match status" value="4"/>
</dbReference>
<evidence type="ECO:0000259" key="2">
    <source>
        <dbReference type="PROSITE" id="PS50102"/>
    </source>
</evidence>
<feature type="domain" description="RRM" evidence="2">
    <location>
        <begin position="48"/>
        <end position="124"/>
    </location>
</feature>
<keyword evidence="1" id="KW-0694">RNA-binding</keyword>
<dbReference type="InterPro" id="IPR000504">
    <property type="entry name" value="RRM_dom"/>
</dbReference>
<gene>
    <name evidence="3" type="ORF">H257_05729</name>
</gene>
<evidence type="ECO:0000256" key="1">
    <source>
        <dbReference type="PROSITE-ProRule" id="PRU00176"/>
    </source>
</evidence>
<feature type="domain" description="RRM" evidence="2">
    <location>
        <begin position="245"/>
        <end position="323"/>
    </location>
</feature>
<dbReference type="OrthoDB" id="272703at2759"/>
<feature type="domain" description="RRM" evidence="2">
    <location>
        <begin position="333"/>
        <end position="404"/>
    </location>
</feature>
<dbReference type="InterPro" id="IPR012677">
    <property type="entry name" value="Nucleotide-bd_a/b_plait_sf"/>
</dbReference>
<dbReference type="InterPro" id="IPR035979">
    <property type="entry name" value="RBD_domain_sf"/>
</dbReference>